<gene>
    <name evidence="5" type="primary">psme4b</name>
    <name evidence="5" type="ORF">T4E_5043</name>
</gene>
<accession>A0A0V0Y813</accession>
<dbReference type="PANTHER" id="PTHR32170">
    <property type="entry name" value="PROTEASOME ACTIVATOR COMPLEX SUBUNIT 4"/>
    <property type="match status" value="1"/>
</dbReference>
<reference evidence="5 6" key="1">
    <citation type="submission" date="2015-01" db="EMBL/GenBank/DDBJ databases">
        <title>Evolution of Trichinella species and genotypes.</title>
        <authorList>
            <person name="Korhonen P.K."/>
            <person name="Edoardo P."/>
            <person name="Giuseppe L.R."/>
            <person name="Gasser R.B."/>
        </authorList>
    </citation>
    <scope>NUCLEOTIDE SEQUENCE [LARGE SCALE GENOMIC DNA]</scope>
    <source>
        <strain evidence="5">ISS141</strain>
    </source>
</reference>
<name>A0A0V0Y813_TRIPS</name>
<dbReference type="GO" id="GO:0016504">
    <property type="term" value="F:peptidase activator activity"/>
    <property type="evidence" value="ECO:0007669"/>
    <property type="project" value="InterPro"/>
</dbReference>
<dbReference type="PANTHER" id="PTHR32170:SF3">
    <property type="entry name" value="PROTEASOME ACTIVATOR COMPLEX SUBUNIT 4"/>
    <property type="match status" value="1"/>
</dbReference>
<dbReference type="InterPro" id="IPR029060">
    <property type="entry name" value="PIN-like_dom_sf"/>
</dbReference>
<evidence type="ECO:0000259" key="4">
    <source>
        <dbReference type="Pfam" id="PF23096"/>
    </source>
</evidence>
<dbReference type="GO" id="GO:0010499">
    <property type="term" value="P:proteasomal ubiquitin-independent protein catabolic process"/>
    <property type="evidence" value="ECO:0007669"/>
    <property type="project" value="TreeGrafter"/>
</dbReference>
<evidence type="ECO:0000313" key="6">
    <source>
        <dbReference type="Proteomes" id="UP000054815"/>
    </source>
</evidence>
<dbReference type="GO" id="GO:0005829">
    <property type="term" value="C:cytosol"/>
    <property type="evidence" value="ECO:0007669"/>
    <property type="project" value="TreeGrafter"/>
</dbReference>
<comment type="caution">
    <text evidence="5">The sequence shown here is derived from an EMBL/GenBank/DDBJ whole genome shotgun (WGS) entry which is preliminary data.</text>
</comment>
<sequence>LKYLPYYDKLSEEVTGHIVKIKSGLASSLLLRECRPGLQFWISQVESMIDVYGYCFTKEDHIMFVKIIYELLASPDIDYPTVEYLCTALIALLKKWYYISREDLQLDWKVLFAWYEKTTVLELDDDFQVAVPKGLPALLANAIKLSSMYFPKEATQEILDRLRPSMCLFTGQIKMNTFVALCHFLPTAVSPNEREYGYELWFDELMYWWQNLPNSGIWEYYFVELLQRLAKNNVGWIDWNPHLNFIFNKILRQFRLSVKDTRDASNFSLGGAVKSFDLKVMGNLVCYMATPKNDVLKYLDRLFKAVQSYCHPSNSGKWQNAIFSFIEALCLNICERLNRERRPRKGWLATTADDCQLDDQYVSKLVSSILPCVQAGMFGKRSSAIVASCFHYLSRMDPTAVVPIVLDSCESSLLSITEPHRIQQSLVSMISVGLPLLRMARHDANGLRLIPFLKSLQSTIDIEKELCAGTALFEDIVDGFVDWLLYALRSYGNNVSNGNSNALDDCPEANVCKEAVSTVGRFILANSSDMVVKNAMENIIRFAEENEFESAMAMVFIAELCCYACEANFDRCFKRLWNLYYGRLKSMITEETKNEEEVHFSIINNIMALDQFLRFQGKSVVEFVDDMLELFDLLLPLQAPTAVNCYSVIVETVLMQLTEVKLDDAERNKETLNQPDDHFIAIRNWAEQFDCKNFQMTWRFPGKAEVDAVSRIFEKILYPQLRLLEQPEKLTKNQIVKCLNLTRHCISGASVVLPFMDGKLMHVNNSKVPRDVIANQSIYDCYPTLDCDGKNIRNLVKDTINSLLDYMLANREHETAVLEEICWIYQDLLMSRGCSMENCSVLEEEMTSLRKKMSDEVKGRNGMAKILFAFKIKLFHQKRLVCDCEMMHNESHMEVFSKLFKLLTSPYDEIREYARGVFNNCFETFPFSSKFIFDMLLGTIAQYRDDSNDVASRARFKGAMRMLHDCNEIISFFDSIWQATYQLWISLARCTFPREPPEIALFVKMGKQIQSCFQVYSIKFTMPEEVVRMGYLLCENIGLPCRITEADIQQAVVHERQRNENNEQTYKQLICELTDIVEEQKLPWSQECIVLTFLTLQLHKEVMFPYRAVQLLVKQLRSDHIQIRRMAIKFFAKYLVLQKPKVEKVPLKIPNQSPLYADQVKWPHRWGIRADNAFCVYDKNKLPKTAQEWNEATFAEKIHCGFYCWSRKCKTSAPLSAQPAVDRRLCEMNDAEVGLYTAFTDAEFVEKFCLSLALDSKDYKPVDLYNCRFFRGLFLTFGESMLATFKPVLEQLIESERHEKQRLAAEICSGLLYGMRLWPYEMQQRCVQWFASMLEGIFDRFAPETMNNWLISISEGLVFYTVEQMNWLIEIVVKVIKRAIGTAAQRSNYLYVLGLLLFTRNWQMMNVWNELLPVVESKMADPYPSVQEAYGRLLRMIFHCDLANITNESDIVIPSEDLFVERCLASLENLILETEMSAPDGLAFAHQIFLHFGIDSACGGDYVAFEKSCRICLCVLKQSDVSPVFFIDGKTDEVRLKRRTTILRQQSRMNLARQMSKEPSSKLLLLPPLACDLLHRILTEHNIKIYYCAGEADAFIAAYANYHNYPVLSSDSDFFIFPLRAGYIPLGSVEWESRNGVLNCSLYQFAHCEAHFPNLKPEVMPLFAVLSGNDFVRGNQFRSFYNQISKPVMMNGKEVCKTRQHRNMNGLLNWLRGKSFAQAVEDVLSHVKKSSARSLRQIILSGAKFYQNARVMGDCEDPTRLTRRQLKNLPDWLVELYCAGQMPCPIVIAIRCNQTLVLPTFVEDFTKPTIYDSSTRLREALYGIVLKDTGKVQVKEYVRLNQGFRFRMISVSSEWCSLSDIGSMTSEELRTLFLRIVDCDEAEIISLPENLQLYFLSLRHWSLSATEFASKNILIAFIAVAYYLFPKHNKQGFSKVFRMLNAVPVLDTRMKSKLYLQIAHSMNIWQASLTTMTWLNYVLREPFEWPKISTLFSGRMLINLASELSRDVKPMNLLEKKYFASAENSFASFLEFCKPFQNIIDQAPLSATAKPRKRRRPKRKSSTKTANSTAEKSPATGHSTSSEWADVDDENRFSKLFNNLTIS</sequence>
<dbReference type="Gene3D" id="3.40.50.1010">
    <property type="entry name" value="5'-nuclease"/>
    <property type="match status" value="1"/>
</dbReference>
<dbReference type="InterPro" id="IPR039436">
    <property type="entry name" value="Asteroid_dom"/>
</dbReference>
<dbReference type="GO" id="GO:0070628">
    <property type="term" value="F:proteasome binding"/>
    <property type="evidence" value="ECO:0007669"/>
    <property type="project" value="InterPro"/>
</dbReference>
<dbReference type="Pfam" id="PF23096">
    <property type="entry name" value="HEAT_PSME4"/>
    <property type="match status" value="1"/>
</dbReference>
<feature type="domain" description="Proteasome activator Blm10 middle HEAT repeats region" evidence="3">
    <location>
        <begin position="299"/>
        <end position="461"/>
    </location>
</feature>
<evidence type="ECO:0000259" key="3">
    <source>
        <dbReference type="Pfam" id="PF16507"/>
    </source>
</evidence>
<dbReference type="InterPro" id="IPR016024">
    <property type="entry name" value="ARM-type_fold"/>
</dbReference>
<dbReference type="Pfam" id="PF16507">
    <property type="entry name" value="HEAT_PSME4_mid"/>
    <property type="match status" value="1"/>
</dbReference>
<feature type="compositionally biased region" description="Basic residues" evidence="1">
    <location>
        <begin position="2050"/>
        <end position="2062"/>
    </location>
</feature>
<dbReference type="InterPro" id="IPR032430">
    <property type="entry name" value="Blm10_mid"/>
</dbReference>
<dbReference type="Proteomes" id="UP000054815">
    <property type="component" value="Unassembled WGS sequence"/>
</dbReference>
<feature type="compositionally biased region" description="Polar residues" evidence="1">
    <location>
        <begin position="2067"/>
        <end position="2083"/>
    </location>
</feature>
<feature type="domain" description="Asteroid" evidence="2">
    <location>
        <begin position="1584"/>
        <end position="1643"/>
    </location>
</feature>
<proteinExistence type="predicted"/>
<dbReference type="EMBL" id="JYDU01000047">
    <property type="protein sequence ID" value="KRX96114.1"/>
    <property type="molecule type" value="Genomic_DNA"/>
</dbReference>
<evidence type="ECO:0000313" key="5">
    <source>
        <dbReference type="EMBL" id="KRX96114.1"/>
    </source>
</evidence>
<evidence type="ECO:0000256" key="1">
    <source>
        <dbReference type="SAM" id="MobiDB-lite"/>
    </source>
</evidence>
<feature type="non-terminal residue" evidence="5">
    <location>
        <position position="1"/>
    </location>
</feature>
<organism evidence="5 6">
    <name type="scientific">Trichinella pseudospiralis</name>
    <name type="common">Parasitic roundworm</name>
    <dbReference type="NCBI Taxonomy" id="6337"/>
    <lineage>
        <taxon>Eukaryota</taxon>
        <taxon>Metazoa</taxon>
        <taxon>Ecdysozoa</taxon>
        <taxon>Nematoda</taxon>
        <taxon>Enoplea</taxon>
        <taxon>Dorylaimia</taxon>
        <taxon>Trichinellida</taxon>
        <taxon>Trichinellidae</taxon>
        <taxon>Trichinella</taxon>
    </lineage>
</organism>
<protein>
    <submittedName>
        <fullName evidence="5">Proteasome activator complex subunit 4</fullName>
    </submittedName>
</protein>
<evidence type="ECO:0000259" key="2">
    <source>
        <dbReference type="Pfam" id="PF12813"/>
    </source>
</evidence>
<feature type="domain" description="Proteasome activator complex subunit 4-like HEAT repeat-like" evidence="4">
    <location>
        <begin position="1108"/>
        <end position="1379"/>
    </location>
</feature>
<dbReference type="SUPFAM" id="SSF88723">
    <property type="entry name" value="PIN domain-like"/>
    <property type="match status" value="1"/>
</dbReference>
<feature type="region of interest" description="Disordered" evidence="1">
    <location>
        <begin position="2047"/>
        <end position="2086"/>
    </location>
</feature>
<keyword evidence="5" id="KW-0647">Proteasome</keyword>
<dbReference type="InterPro" id="IPR035309">
    <property type="entry name" value="PSME4"/>
</dbReference>
<dbReference type="Pfam" id="PF12813">
    <property type="entry name" value="XPG_I_2"/>
    <property type="match status" value="1"/>
</dbReference>
<dbReference type="InterPro" id="IPR055455">
    <property type="entry name" value="HEAT_PSME4"/>
</dbReference>
<dbReference type="GO" id="GO:0000502">
    <property type="term" value="C:proteasome complex"/>
    <property type="evidence" value="ECO:0007669"/>
    <property type="project" value="UniProtKB-KW"/>
</dbReference>
<dbReference type="GO" id="GO:0005634">
    <property type="term" value="C:nucleus"/>
    <property type="evidence" value="ECO:0007669"/>
    <property type="project" value="TreeGrafter"/>
</dbReference>
<dbReference type="SUPFAM" id="SSF48371">
    <property type="entry name" value="ARM repeat"/>
    <property type="match status" value="2"/>
</dbReference>